<feature type="domain" description="KilA-N DNA-binding" evidence="2">
    <location>
        <begin position="14"/>
        <end position="98"/>
    </location>
</feature>
<keyword evidence="3" id="KW-0238">DNA-binding</keyword>
<dbReference type="Proteomes" id="UP000178935">
    <property type="component" value="Unassembled WGS sequence"/>
</dbReference>
<dbReference type="InterPro" id="IPR018873">
    <property type="entry name" value="KilA-N_DNA-bd_domain"/>
</dbReference>
<reference evidence="3 4" key="1">
    <citation type="journal article" date="2016" name="Nat. Commun.">
        <title>Thousands of microbial genomes shed light on interconnected biogeochemical processes in an aquifer system.</title>
        <authorList>
            <person name="Anantharaman K."/>
            <person name="Brown C.T."/>
            <person name="Hug L.A."/>
            <person name="Sharon I."/>
            <person name="Castelle C.J."/>
            <person name="Probst A.J."/>
            <person name="Thomas B.C."/>
            <person name="Singh A."/>
            <person name="Wilkins M.J."/>
            <person name="Karaoz U."/>
            <person name="Brodie E.L."/>
            <person name="Williams K.H."/>
            <person name="Hubbard S.S."/>
            <person name="Banfield J.F."/>
        </authorList>
    </citation>
    <scope>NUCLEOTIDE SEQUENCE [LARGE SCALE GENOMIC DNA]</scope>
</reference>
<feature type="coiled-coil region" evidence="1">
    <location>
        <begin position="118"/>
        <end position="145"/>
    </location>
</feature>
<dbReference type="GO" id="GO:0003677">
    <property type="term" value="F:DNA binding"/>
    <property type="evidence" value="ECO:0007669"/>
    <property type="project" value="UniProtKB-KW"/>
</dbReference>
<dbReference type="Pfam" id="PF10543">
    <property type="entry name" value="ORF6N"/>
    <property type="match status" value="1"/>
</dbReference>
<comment type="caution">
    <text evidence="3">The sequence shown here is derived from an EMBL/GenBank/DDBJ whole genome shotgun (WGS) entry which is preliminary data.</text>
</comment>
<accession>A0A1G2JTD8</accession>
<evidence type="ECO:0000259" key="2">
    <source>
        <dbReference type="Pfam" id="PF10543"/>
    </source>
</evidence>
<dbReference type="EMBL" id="MHPU01000003">
    <property type="protein sequence ID" value="OGZ89711.1"/>
    <property type="molecule type" value="Genomic_DNA"/>
</dbReference>
<evidence type="ECO:0000313" key="4">
    <source>
        <dbReference type="Proteomes" id="UP000178935"/>
    </source>
</evidence>
<sequence length="170" mass="19780">MVENLIIPSEIIVSKIYIIRNKKVMLDRDLAELYGVMTGNLNLAVRRNLKRFPEDFMFQLNKEEFKNLILQIETSSWGGIRKSPFVFTEQGVAMLSSVLNSDRAINVNIQIIRTFVKIRELLATNEILQKKIMAMEDKYDSKIKKIFDILGLLLEDKNLKKKRNTIGFIK</sequence>
<dbReference type="AlphaFoldDB" id="A0A1G2JTD8"/>
<proteinExistence type="predicted"/>
<name>A0A1G2JTD8_9BACT</name>
<evidence type="ECO:0000256" key="1">
    <source>
        <dbReference type="SAM" id="Coils"/>
    </source>
</evidence>
<keyword evidence="1" id="KW-0175">Coiled coil</keyword>
<evidence type="ECO:0000313" key="3">
    <source>
        <dbReference type="EMBL" id="OGZ89711.1"/>
    </source>
</evidence>
<protein>
    <submittedName>
        <fullName evidence="3">DNA-binding protein</fullName>
    </submittedName>
</protein>
<organism evidence="3 4">
    <name type="scientific">Candidatus Staskawiczbacteria bacterium RIFOXYD1_FULL_32_13</name>
    <dbReference type="NCBI Taxonomy" id="1802234"/>
    <lineage>
        <taxon>Bacteria</taxon>
        <taxon>Candidatus Staskawicziibacteriota</taxon>
    </lineage>
</organism>
<gene>
    <name evidence="3" type="ORF">A2561_00280</name>
</gene>